<keyword evidence="2 3" id="KW-0040">ANK repeat</keyword>
<dbReference type="PROSITE" id="PS50088">
    <property type="entry name" value="ANK_REPEAT"/>
    <property type="match status" value="2"/>
</dbReference>
<evidence type="ECO:0000256" key="2">
    <source>
        <dbReference type="ARBA" id="ARBA00023043"/>
    </source>
</evidence>
<dbReference type="Pfam" id="PF12796">
    <property type="entry name" value="Ank_2"/>
    <property type="match status" value="2"/>
</dbReference>
<dbReference type="Proteomes" id="UP001642464">
    <property type="component" value="Unassembled WGS sequence"/>
</dbReference>
<feature type="transmembrane region" description="Helical" evidence="6">
    <location>
        <begin position="850"/>
        <end position="871"/>
    </location>
</feature>
<feature type="compositionally biased region" description="Basic and acidic residues" evidence="5">
    <location>
        <begin position="1055"/>
        <end position="1065"/>
    </location>
</feature>
<dbReference type="SUPFAM" id="SSF48403">
    <property type="entry name" value="Ankyrin repeat"/>
    <property type="match status" value="1"/>
</dbReference>
<dbReference type="SMART" id="SM00248">
    <property type="entry name" value="ANK"/>
    <property type="match status" value="5"/>
</dbReference>
<dbReference type="PROSITE" id="PS50297">
    <property type="entry name" value="ANK_REP_REGION"/>
    <property type="match status" value="2"/>
</dbReference>
<accession>A0ABP0IJA5</accession>
<dbReference type="InterPro" id="IPR036770">
    <property type="entry name" value="Ankyrin_rpt-contain_sf"/>
</dbReference>
<dbReference type="Gene3D" id="1.25.40.20">
    <property type="entry name" value="Ankyrin repeat-containing domain"/>
    <property type="match status" value="2"/>
</dbReference>
<keyword evidence="6" id="KW-1133">Transmembrane helix</keyword>
<evidence type="ECO:0000256" key="1">
    <source>
        <dbReference type="ARBA" id="ARBA00022737"/>
    </source>
</evidence>
<sequence length="1193" mass="134408">MAETWSEAPDWQESELRQSRCASPCRWKKVKNKFGLQGAEDREGKGKKIVDALCQMELREADQGRGSNYELWKAAKDGHFGELERLIKAGKADVNFEVQPDDLEEEDTLWYKNRKVSSKALHAAAMCHKDEAYDCVKALIVYKAKVQDKARIVDRDGSTRELEAIHLAAGAGNSEILKLLVKNEADPNAEALQWSDPKPQAAANNLLSWLSFRLLGGPPSGAIQPAARVRPREAAAFKEVHYYPIHDAAWFGQKESVEALLEERANIFAKNNEGNTALHLAAKLGHADLVKYLLHDRHTSNAKPPMPMTEKLCGEQKAEEKLQLVKESAMKESLQLVKRKNFQGKDPLTMAVERGHFPAKKLHLFTDVVKAAFKEQDVRTEGRVQAFLKVAKTCPDAAPTLVRVDPNNTNNPDTVDELEEGIFKKEINQEWKESIISGARKKLITVPTLCDLIDCAPQSAIDLLDMLTTHPKEENKLHNPLPVRANIPYSQEACRLSCAYIEPHKWTWSGGPDIPWQVKLAPQDPKRSREVKVKILMLPGVINSCLVHSLAITKDQKIFTKLVVHALLKHLWESFRPLFLVDLGHQFLSTAVLSYWILLATQVETPRMISCALWGILAAEGILEIAMFIWTCVTCHSKLGRRLCIRWMKRAYYRFIMGACALALAIETSQDYEPVANSSILLSINSLLHWITMLFEIRAFRATGRRILPIMKSVLPIVGMLVIMLFISLAFMHAFWAMDRSGISEISMFNIVVLLFTGEQFLSPEDLMEMPPSKMTAMILLSIGGVFIFLTCTINVFIAVLSDCYDQEQERMVCTFLKERARICSGYFLRPKFRASGFGFIQKGITKLSWWRWVILVVAIIGLYALLLYLITEIKLLTRWLSAIYPAAAVFGVQCILHDVATVDWKSNYLWFCHQVDVEEESFLAPDQRDEEETNGRITRMKKYIRQTIKDCDLRIKALSSTMDAWQTSNKENLAVQMNAVSEALSKVDAKVDKLIDERKDYARCDTPVSKLAGKAAGQREKTEEEVLTAARGGGSKEPVQDPADTLRPPPTDTMPHEEPSKSPKEPSPPRGRPPRDSLFDVGVGDIDALKEEVGSIKGSLKELKDAVKEQGETQEELRTHCEELKEAVNQQRETQQELQRTCKDIQDLLAQVVRIAETRQSRKSKKRHEGEPEPPGGAEVNGRGNEPCFSLG</sequence>
<feature type="coiled-coil region" evidence="4">
    <location>
        <begin position="1087"/>
        <end position="1152"/>
    </location>
</feature>
<keyword evidence="4" id="KW-0175">Coiled coil</keyword>
<comment type="caution">
    <text evidence="7">The sequence shown here is derived from an EMBL/GenBank/DDBJ whole genome shotgun (WGS) entry which is preliminary data.</text>
</comment>
<keyword evidence="8" id="KW-1185">Reference proteome</keyword>
<feature type="region of interest" description="Disordered" evidence="5">
    <location>
        <begin position="1157"/>
        <end position="1193"/>
    </location>
</feature>
<keyword evidence="6" id="KW-0812">Transmembrane</keyword>
<feature type="transmembrane region" description="Helical" evidence="6">
    <location>
        <begin position="715"/>
        <end position="736"/>
    </location>
</feature>
<dbReference type="EMBL" id="CAXAMM010004180">
    <property type="protein sequence ID" value="CAK9002691.1"/>
    <property type="molecule type" value="Genomic_DNA"/>
</dbReference>
<dbReference type="PANTHER" id="PTHR24198:SF185">
    <property type="entry name" value="ANKYRIN-3"/>
    <property type="match status" value="1"/>
</dbReference>
<feature type="repeat" description="ANK" evidence="3">
    <location>
        <begin position="160"/>
        <end position="192"/>
    </location>
</feature>
<name>A0ABP0IJA5_9DINO</name>
<evidence type="ECO:0000313" key="8">
    <source>
        <dbReference type="Proteomes" id="UP001642464"/>
    </source>
</evidence>
<keyword evidence="6" id="KW-0472">Membrane</keyword>
<dbReference type="PANTHER" id="PTHR24198">
    <property type="entry name" value="ANKYRIN REPEAT AND PROTEIN KINASE DOMAIN-CONTAINING PROTEIN"/>
    <property type="match status" value="1"/>
</dbReference>
<organism evidence="7 8">
    <name type="scientific">Durusdinium trenchii</name>
    <dbReference type="NCBI Taxonomy" id="1381693"/>
    <lineage>
        <taxon>Eukaryota</taxon>
        <taxon>Sar</taxon>
        <taxon>Alveolata</taxon>
        <taxon>Dinophyceae</taxon>
        <taxon>Suessiales</taxon>
        <taxon>Symbiodiniaceae</taxon>
        <taxon>Durusdinium</taxon>
    </lineage>
</organism>
<evidence type="ECO:0000313" key="7">
    <source>
        <dbReference type="EMBL" id="CAK9002691.1"/>
    </source>
</evidence>
<protein>
    <submittedName>
        <fullName evidence="7">Ankyrin-3 (ANK-3) (Ankyrin-G)</fullName>
    </submittedName>
</protein>
<evidence type="ECO:0000256" key="5">
    <source>
        <dbReference type="SAM" id="MobiDB-lite"/>
    </source>
</evidence>
<feature type="region of interest" description="Disordered" evidence="5">
    <location>
        <begin position="1013"/>
        <end position="1085"/>
    </location>
</feature>
<evidence type="ECO:0000256" key="4">
    <source>
        <dbReference type="SAM" id="Coils"/>
    </source>
</evidence>
<reference evidence="7 8" key="1">
    <citation type="submission" date="2024-02" db="EMBL/GenBank/DDBJ databases">
        <authorList>
            <person name="Chen Y."/>
            <person name="Shah S."/>
            <person name="Dougan E. K."/>
            <person name="Thang M."/>
            <person name="Chan C."/>
        </authorList>
    </citation>
    <scope>NUCLEOTIDE SEQUENCE [LARGE SCALE GENOMIC DNA]</scope>
</reference>
<feature type="transmembrane region" description="Helical" evidence="6">
    <location>
        <begin position="651"/>
        <end position="669"/>
    </location>
</feature>
<proteinExistence type="predicted"/>
<feature type="repeat" description="ANK" evidence="3">
    <location>
        <begin position="273"/>
        <end position="294"/>
    </location>
</feature>
<evidence type="ECO:0000256" key="3">
    <source>
        <dbReference type="PROSITE-ProRule" id="PRU00023"/>
    </source>
</evidence>
<feature type="transmembrane region" description="Helical" evidence="6">
    <location>
        <begin position="779"/>
        <end position="802"/>
    </location>
</feature>
<keyword evidence="1" id="KW-0677">Repeat</keyword>
<feature type="transmembrane region" description="Helical" evidence="6">
    <location>
        <begin position="675"/>
        <end position="695"/>
    </location>
</feature>
<gene>
    <name evidence="7" type="ORF">SCF082_LOCUS7448</name>
</gene>
<feature type="transmembrane region" description="Helical" evidence="6">
    <location>
        <begin position="612"/>
        <end position="630"/>
    </location>
</feature>
<dbReference type="InterPro" id="IPR002110">
    <property type="entry name" value="Ankyrin_rpt"/>
</dbReference>
<evidence type="ECO:0000256" key="6">
    <source>
        <dbReference type="SAM" id="Phobius"/>
    </source>
</evidence>